<dbReference type="InterPro" id="IPR036390">
    <property type="entry name" value="WH_DNA-bd_sf"/>
</dbReference>
<dbReference type="PANTHER" id="PTHR30537">
    <property type="entry name" value="HTH-TYPE TRANSCRIPTIONAL REGULATOR"/>
    <property type="match status" value="1"/>
</dbReference>
<keyword evidence="7" id="KW-1185">Reference proteome</keyword>
<dbReference type="PROSITE" id="PS50931">
    <property type="entry name" value="HTH_LYSR"/>
    <property type="match status" value="1"/>
</dbReference>
<dbReference type="GO" id="GO:0003700">
    <property type="term" value="F:DNA-binding transcription factor activity"/>
    <property type="evidence" value="ECO:0007669"/>
    <property type="project" value="InterPro"/>
</dbReference>
<comment type="caution">
    <text evidence="6">The sequence shown here is derived from an EMBL/GenBank/DDBJ whole genome shotgun (WGS) entry which is preliminary data.</text>
</comment>
<gene>
    <name evidence="6" type="ORF">GCM10007876_22370</name>
</gene>
<dbReference type="SUPFAM" id="SSF53850">
    <property type="entry name" value="Periplasmic binding protein-like II"/>
    <property type="match status" value="1"/>
</dbReference>
<dbReference type="Gene3D" id="1.10.10.10">
    <property type="entry name" value="Winged helix-like DNA-binding domain superfamily/Winged helix DNA-binding domain"/>
    <property type="match status" value="1"/>
</dbReference>
<dbReference type="EMBL" id="BSNM01000014">
    <property type="protein sequence ID" value="GLQ31758.1"/>
    <property type="molecule type" value="Genomic_DNA"/>
</dbReference>
<dbReference type="Pfam" id="PF00126">
    <property type="entry name" value="HTH_1"/>
    <property type="match status" value="1"/>
</dbReference>
<comment type="similarity">
    <text evidence="1">Belongs to the LysR transcriptional regulatory family.</text>
</comment>
<evidence type="ECO:0000256" key="3">
    <source>
        <dbReference type="ARBA" id="ARBA00023125"/>
    </source>
</evidence>
<keyword evidence="4" id="KW-0804">Transcription</keyword>
<keyword evidence="2" id="KW-0805">Transcription regulation</keyword>
<evidence type="ECO:0000256" key="1">
    <source>
        <dbReference type="ARBA" id="ARBA00009437"/>
    </source>
</evidence>
<dbReference type="Pfam" id="PF03466">
    <property type="entry name" value="LysR_substrate"/>
    <property type="match status" value="1"/>
</dbReference>
<evidence type="ECO:0000256" key="4">
    <source>
        <dbReference type="ARBA" id="ARBA00023163"/>
    </source>
</evidence>
<dbReference type="AlphaFoldDB" id="A0AA37SC25"/>
<evidence type="ECO:0000313" key="6">
    <source>
        <dbReference type="EMBL" id="GLQ31758.1"/>
    </source>
</evidence>
<dbReference type="InterPro" id="IPR058163">
    <property type="entry name" value="LysR-type_TF_proteobact-type"/>
</dbReference>
<dbReference type="SUPFAM" id="SSF46785">
    <property type="entry name" value="Winged helix' DNA-binding domain"/>
    <property type="match status" value="1"/>
</dbReference>
<dbReference type="Proteomes" id="UP001161389">
    <property type="component" value="Unassembled WGS sequence"/>
</dbReference>
<feature type="domain" description="HTH lysR-type" evidence="5">
    <location>
        <begin position="3"/>
        <end position="60"/>
    </location>
</feature>
<dbReference type="InterPro" id="IPR036388">
    <property type="entry name" value="WH-like_DNA-bd_sf"/>
</dbReference>
<dbReference type="CDD" id="cd08422">
    <property type="entry name" value="PBP2_CrgA_like"/>
    <property type="match status" value="1"/>
</dbReference>
<organism evidence="6 7">
    <name type="scientific">Litoribrevibacter albus</name>
    <dbReference type="NCBI Taxonomy" id="1473156"/>
    <lineage>
        <taxon>Bacteria</taxon>
        <taxon>Pseudomonadati</taxon>
        <taxon>Pseudomonadota</taxon>
        <taxon>Gammaproteobacteria</taxon>
        <taxon>Oceanospirillales</taxon>
        <taxon>Oceanospirillaceae</taxon>
        <taxon>Litoribrevibacter</taxon>
    </lineage>
</organism>
<dbReference type="GO" id="GO:0006351">
    <property type="term" value="P:DNA-templated transcription"/>
    <property type="evidence" value="ECO:0007669"/>
    <property type="project" value="TreeGrafter"/>
</dbReference>
<dbReference type="Gene3D" id="3.40.190.290">
    <property type="match status" value="1"/>
</dbReference>
<keyword evidence="3" id="KW-0238">DNA-binding</keyword>
<protein>
    <submittedName>
        <fullName evidence="6">Transcriptional regulator</fullName>
    </submittedName>
</protein>
<evidence type="ECO:0000256" key="2">
    <source>
        <dbReference type="ARBA" id="ARBA00023015"/>
    </source>
</evidence>
<dbReference type="InterPro" id="IPR005119">
    <property type="entry name" value="LysR_subst-bd"/>
</dbReference>
<reference evidence="6" key="2">
    <citation type="submission" date="2023-01" db="EMBL/GenBank/DDBJ databases">
        <title>Draft genome sequence of Litoribrevibacter albus strain NBRC 110071.</title>
        <authorList>
            <person name="Sun Q."/>
            <person name="Mori K."/>
        </authorList>
    </citation>
    <scope>NUCLEOTIDE SEQUENCE</scope>
    <source>
        <strain evidence="6">NBRC 110071</strain>
    </source>
</reference>
<reference evidence="6" key="1">
    <citation type="journal article" date="2014" name="Int. J. Syst. Evol. Microbiol.">
        <title>Complete genome sequence of Corynebacterium casei LMG S-19264T (=DSM 44701T), isolated from a smear-ripened cheese.</title>
        <authorList>
            <consortium name="US DOE Joint Genome Institute (JGI-PGF)"/>
            <person name="Walter F."/>
            <person name="Albersmeier A."/>
            <person name="Kalinowski J."/>
            <person name="Ruckert C."/>
        </authorList>
    </citation>
    <scope>NUCLEOTIDE SEQUENCE</scope>
    <source>
        <strain evidence="6">NBRC 110071</strain>
    </source>
</reference>
<sequence length="292" mass="32251">MIDDLKALAIFAETATRGSFKAAATHYDLSPSVVSHHVSSLERKLGVALLFRTTRSLRLTDQGKVLYQYAQEMLSTAEAGFNLLMEQGELIGNVSVSIPLLLSRSSIVSKLADFSRQHPKVQLDLQATDGRVDLLKDNVDVAIRLGDLPDSSLKAKPLGEIQRKLVCTRGLFDQFGPLNSLEQLKSLPWIGLKMLKNSRVLSNGEQKIAIHYDPQIQVNTVDLLTEMCLNGLGIATPPDFLVTSRIESGDLVELFPDWQVEPIKVTAVWPYSDVGNPTVRALIDFISQDELI</sequence>
<dbReference type="RefSeq" id="WP_284381469.1">
    <property type="nucleotide sequence ID" value="NZ_BSNM01000014.1"/>
</dbReference>
<accession>A0AA37SC25</accession>
<proteinExistence type="inferred from homology"/>
<dbReference type="PANTHER" id="PTHR30537:SF30">
    <property type="entry name" value="TRANSCRIPTIONAL REGULATOR-RELATED"/>
    <property type="match status" value="1"/>
</dbReference>
<name>A0AA37SC25_9GAMM</name>
<evidence type="ECO:0000259" key="5">
    <source>
        <dbReference type="PROSITE" id="PS50931"/>
    </source>
</evidence>
<dbReference type="FunFam" id="1.10.10.10:FF:000001">
    <property type="entry name" value="LysR family transcriptional regulator"/>
    <property type="match status" value="1"/>
</dbReference>
<dbReference type="GO" id="GO:0043565">
    <property type="term" value="F:sequence-specific DNA binding"/>
    <property type="evidence" value="ECO:0007669"/>
    <property type="project" value="TreeGrafter"/>
</dbReference>
<evidence type="ECO:0000313" key="7">
    <source>
        <dbReference type="Proteomes" id="UP001161389"/>
    </source>
</evidence>
<dbReference type="InterPro" id="IPR000847">
    <property type="entry name" value="LysR_HTH_N"/>
</dbReference>